<keyword evidence="1" id="KW-0812">Transmembrane</keyword>
<name>A0A1I1PKX9_RUMAL</name>
<gene>
    <name evidence="2" type="ORF">SAMN02910406_03053</name>
</gene>
<reference evidence="2 3" key="1">
    <citation type="submission" date="2016-10" db="EMBL/GenBank/DDBJ databases">
        <authorList>
            <person name="de Groot N.N."/>
        </authorList>
    </citation>
    <scope>NUCLEOTIDE SEQUENCE [LARGE SCALE GENOMIC DNA]</scope>
    <source>
        <strain evidence="2 3">AR67</strain>
    </source>
</reference>
<proteinExistence type="predicted"/>
<feature type="transmembrane region" description="Helical" evidence="1">
    <location>
        <begin position="15"/>
        <end position="36"/>
    </location>
</feature>
<accession>A0A1I1PKX9</accession>
<evidence type="ECO:0000313" key="3">
    <source>
        <dbReference type="Proteomes" id="UP000182192"/>
    </source>
</evidence>
<feature type="transmembrane region" description="Helical" evidence="1">
    <location>
        <begin position="267"/>
        <end position="288"/>
    </location>
</feature>
<dbReference type="PROSITE" id="PS51257">
    <property type="entry name" value="PROKAR_LIPOPROTEIN"/>
    <property type="match status" value="1"/>
</dbReference>
<feature type="transmembrane region" description="Helical" evidence="1">
    <location>
        <begin position="336"/>
        <end position="357"/>
    </location>
</feature>
<evidence type="ECO:0000256" key="1">
    <source>
        <dbReference type="SAM" id="Phobius"/>
    </source>
</evidence>
<sequence>MALDKTENSFYKKHGAHIVLAVMIIIQLIYSCYVFAYEKQGTHSDELWSYGLANSYYKPFIYLEDGIYQDDYTGGYEGSDIANKWIDGSVMNDYLTVQEGQRFSYDSVYHNQVLDHHPPLYYSILHTICSFFPNSFSLWYAFSINLVSMVFIQIFLFKLTKLYTDKDTLALTVCLLYGAGTGALSTVLFLRQYCFMTMLITMYYYFSAKLFRSYDKEKGFDLKKYAPPMAVTAFLLFFTNYTMAIICGIFTAVVCLYMLARKRVKQMFVYGLSMTAALGAFCAAYPYVIKHIFLYKNIGNGKAYKGTYRTRLLFVLDLLFKHTIGKEFSIYKSSTIYYVIAVLAVLAAICVPLCFLFRKEVWFKNFVRGAAAWIKALPKKIPADIRAIDGTFVAFLIANTVFVLMLPTMSDIKEMGQPGVRYLFVVMPLVCLTVVGFVYAILRDIPKRVGEIAVLIMAAALICVININEQTPFLAKHTSTYTDLAKDSEGRNVLLFASNGTGNIWYTQCFPSYLRKADGIFISNVNDKESFGRNTDGRQVDMVIAPIETFDKDGEWYKRIIGNDRQFFENNADEMKNIADTAFEEKHKDEIIFADDRLADITDTDKAEVLYSINIQNKYYAVIQLNS</sequence>
<feature type="transmembrane region" description="Helical" evidence="1">
    <location>
        <begin position="138"/>
        <end position="157"/>
    </location>
</feature>
<feature type="transmembrane region" description="Helical" evidence="1">
    <location>
        <begin position="195"/>
        <end position="214"/>
    </location>
</feature>
<dbReference type="Proteomes" id="UP000182192">
    <property type="component" value="Unassembled WGS sequence"/>
</dbReference>
<evidence type="ECO:0000313" key="2">
    <source>
        <dbReference type="EMBL" id="SFD08338.1"/>
    </source>
</evidence>
<dbReference type="AlphaFoldDB" id="A0A1I1PKX9"/>
<organism evidence="2 3">
    <name type="scientific">Ruminococcus albus</name>
    <dbReference type="NCBI Taxonomy" id="1264"/>
    <lineage>
        <taxon>Bacteria</taxon>
        <taxon>Bacillati</taxon>
        <taxon>Bacillota</taxon>
        <taxon>Clostridia</taxon>
        <taxon>Eubacteriales</taxon>
        <taxon>Oscillospiraceae</taxon>
        <taxon>Ruminococcus</taxon>
    </lineage>
</organism>
<feature type="transmembrane region" description="Helical" evidence="1">
    <location>
        <begin position="234"/>
        <end position="260"/>
    </location>
</feature>
<keyword evidence="1" id="KW-1133">Transmembrane helix</keyword>
<evidence type="ECO:0008006" key="4">
    <source>
        <dbReference type="Google" id="ProtNLM"/>
    </source>
</evidence>
<feature type="transmembrane region" description="Helical" evidence="1">
    <location>
        <begin position="169"/>
        <end position="190"/>
    </location>
</feature>
<feature type="transmembrane region" description="Helical" evidence="1">
    <location>
        <begin position="387"/>
        <end position="410"/>
    </location>
</feature>
<feature type="transmembrane region" description="Helical" evidence="1">
    <location>
        <begin position="422"/>
        <end position="442"/>
    </location>
</feature>
<keyword evidence="1" id="KW-0472">Membrane</keyword>
<protein>
    <recommendedName>
        <fullName evidence="4">Dolichyl-phosphate-mannose-protein mannosyltransferase</fullName>
    </recommendedName>
</protein>
<feature type="transmembrane region" description="Helical" evidence="1">
    <location>
        <begin position="449"/>
        <end position="467"/>
    </location>
</feature>
<dbReference type="EMBL" id="FOKQ01000033">
    <property type="protein sequence ID" value="SFD08338.1"/>
    <property type="molecule type" value="Genomic_DNA"/>
</dbReference>